<organism evidence="3 4">
    <name type="scientific">[Candida] arabinofermentans NRRL YB-2248</name>
    <dbReference type="NCBI Taxonomy" id="983967"/>
    <lineage>
        <taxon>Eukaryota</taxon>
        <taxon>Fungi</taxon>
        <taxon>Dikarya</taxon>
        <taxon>Ascomycota</taxon>
        <taxon>Saccharomycotina</taxon>
        <taxon>Pichiomycetes</taxon>
        <taxon>Pichiales</taxon>
        <taxon>Pichiaceae</taxon>
        <taxon>Ogataea</taxon>
        <taxon>Ogataea/Candida clade</taxon>
    </lineage>
</organism>
<accession>A0A1E4T402</accession>
<sequence>MMKFQSHLRLIGLQNLKSSTKLITNGRPLISKRLSSSSHEPVSDAKASSPPQESPYADFVPDFMPTTGEFPDYKIPKGYIMPQKRDPYAKYFDQQNRRNFGEPMHPYQDMIDIWAPDYIDFVDDKIALKHFTLFFAGLLSFAGLIYALDLWPERPNMPRSYPYEGLYRDLGGREGEQELYSARIDKGL</sequence>
<dbReference type="PANTHER" id="PTHR12840:SF1">
    <property type="entry name" value="NADH DEHYDROGENASE [UBIQUINONE] 1 BETA SUBCOMPLEX SUBUNIT 8, MITOCHONDRIAL"/>
    <property type="match status" value="1"/>
</dbReference>
<dbReference type="Proteomes" id="UP000094801">
    <property type="component" value="Unassembled WGS sequence"/>
</dbReference>
<gene>
    <name evidence="3" type="ORF">CANARDRAFT_27689</name>
</gene>
<evidence type="ECO:0000256" key="1">
    <source>
        <dbReference type="SAM" id="MobiDB-lite"/>
    </source>
</evidence>
<evidence type="ECO:0000256" key="2">
    <source>
        <dbReference type="SAM" id="Phobius"/>
    </source>
</evidence>
<dbReference type="Pfam" id="PF05821">
    <property type="entry name" value="NDUF_B8"/>
    <property type="match status" value="1"/>
</dbReference>
<dbReference type="STRING" id="983967.A0A1E4T402"/>
<evidence type="ECO:0000313" key="3">
    <source>
        <dbReference type="EMBL" id="ODV86493.1"/>
    </source>
</evidence>
<reference evidence="4" key="1">
    <citation type="submission" date="2016-04" db="EMBL/GenBank/DDBJ databases">
        <title>Comparative genomics of biotechnologically important yeasts.</title>
        <authorList>
            <consortium name="DOE Joint Genome Institute"/>
            <person name="Riley R."/>
            <person name="Haridas S."/>
            <person name="Wolfe K.H."/>
            <person name="Lopes M.R."/>
            <person name="Hittinger C.T."/>
            <person name="Goker M."/>
            <person name="Salamov A."/>
            <person name="Wisecaver J."/>
            <person name="Long T.M."/>
            <person name="Aerts A.L."/>
            <person name="Barry K."/>
            <person name="Choi C."/>
            <person name="Clum A."/>
            <person name="Coughlan A.Y."/>
            <person name="Deshpande S."/>
            <person name="Douglass A.P."/>
            <person name="Hanson S.J."/>
            <person name="Klenk H.-P."/>
            <person name="Labutti K."/>
            <person name="Lapidus A."/>
            <person name="Lindquist E."/>
            <person name="Lipzen A."/>
            <person name="Meier-Kolthoff J.P."/>
            <person name="Ohm R.A."/>
            <person name="Otillar R.P."/>
            <person name="Pangilinan J."/>
            <person name="Peng Y."/>
            <person name="Rokas A."/>
            <person name="Rosa C.A."/>
            <person name="Scheuner C."/>
            <person name="Sibirny A.A."/>
            <person name="Slot J.C."/>
            <person name="Stielow J.B."/>
            <person name="Sun H."/>
            <person name="Kurtzman C.P."/>
            <person name="Blackwell M."/>
            <person name="Grigoriev I.V."/>
            <person name="Jeffries T.W."/>
        </authorList>
    </citation>
    <scope>NUCLEOTIDE SEQUENCE [LARGE SCALE GENOMIC DNA]</scope>
    <source>
        <strain evidence="4">NRRL YB-2248</strain>
    </source>
</reference>
<keyword evidence="2" id="KW-0472">Membrane</keyword>
<dbReference type="AlphaFoldDB" id="A0A1E4T402"/>
<keyword evidence="4" id="KW-1185">Reference proteome</keyword>
<feature type="region of interest" description="Disordered" evidence="1">
    <location>
        <begin position="33"/>
        <end position="58"/>
    </location>
</feature>
<evidence type="ECO:0000313" key="4">
    <source>
        <dbReference type="Proteomes" id="UP000094801"/>
    </source>
</evidence>
<keyword evidence="2" id="KW-0812">Transmembrane</keyword>
<dbReference type="PANTHER" id="PTHR12840">
    <property type="entry name" value="NADH-UBIQUINONE OXIDOREDUCTASE ASHI SUBUNIT"/>
    <property type="match status" value="1"/>
</dbReference>
<dbReference type="EMBL" id="KV453850">
    <property type="protein sequence ID" value="ODV86493.1"/>
    <property type="molecule type" value="Genomic_DNA"/>
</dbReference>
<dbReference type="GO" id="GO:0005739">
    <property type="term" value="C:mitochondrion"/>
    <property type="evidence" value="ECO:0007669"/>
    <property type="project" value="InterPro"/>
</dbReference>
<name>A0A1E4T402_9ASCO</name>
<feature type="transmembrane region" description="Helical" evidence="2">
    <location>
        <begin position="131"/>
        <end position="148"/>
    </location>
</feature>
<dbReference type="OrthoDB" id="2014058at2759"/>
<dbReference type="InterPro" id="IPR008699">
    <property type="entry name" value="NDUFB8"/>
</dbReference>
<evidence type="ECO:0008006" key="5">
    <source>
        <dbReference type="Google" id="ProtNLM"/>
    </source>
</evidence>
<keyword evidence="2" id="KW-1133">Transmembrane helix</keyword>
<proteinExistence type="predicted"/>
<protein>
    <recommendedName>
        <fullName evidence="5">NADH dehydrogenase [ubiquinone] 1 beta subcomplex subunit 8, mitochondrial</fullName>
    </recommendedName>
</protein>